<reference evidence="1" key="1">
    <citation type="submission" date="2018-05" db="EMBL/GenBank/DDBJ databases">
        <authorList>
            <person name="Lanie J.A."/>
            <person name="Ng W.-L."/>
            <person name="Kazmierczak K.M."/>
            <person name="Andrzejewski T.M."/>
            <person name="Davidsen T.M."/>
            <person name="Wayne K.J."/>
            <person name="Tettelin H."/>
            <person name="Glass J.I."/>
            <person name="Rusch D."/>
            <person name="Podicherti R."/>
            <person name="Tsui H.-C.T."/>
            <person name="Winkler M.E."/>
        </authorList>
    </citation>
    <scope>NUCLEOTIDE SEQUENCE</scope>
</reference>
<evidence type="ECO:0008006" key="2">
    <source>
        <dbReference type="Google" id="ProtNLM"/>
    </source>
</evidence>
<organism evidence="1">
    <name type="scientific">marine metagenome</name>
    <dbReference type="NCBI Taxonomy" id="408172"/>
    <lineage>
        <taxon>unclassified sequences</taxon>
        <taxon>metagenomes</taxon>
        <taxon>ecological metagenomes</taxon>
    </lineage>
</organism>
<dbReference type="InterPro" id="IPR027056">
    <property type="entry name" value="Gluconate_2DH_su3"/>
</dbReference>
<name>A0A381ULV3_9ZZZZ</name>
<dbReference type="AlphaFoldDB" id="A0A381ULV3"/>
<gene>
    <name evidence="1" type="ORF">METZ01_LOCUS81954</name>
</gene>
<accession>A0A381ULV3</accession>
<evidence type="ECO:0000313" key="1">
    <source>
        <dbReference type="EMBL" id="SVA29100.1"/>
    </source>
</evidence>
<sequence>MDRRSAIKNITLSFGTITLSTGTMSMIQACQTNISDWSPKFFSLSELQFLEKVLEIIIPETDSPGAKSLKLVRFVDRYIYKNIRTSEKEFLSSMMDEFINMILESENINSISEVDSQIIEKHFSLHIDSGGNWGSIVAKDGNNYSQLCGLFREMAVRSYKLTEYVLTNKLGYVPIPGYYDGNV</sequence>
<proteinExistence type="predicted"/>
<dbReference type="PROSITE" id="PS51257">
    <property type="entry name" value="PROKAR_LIPOPROTEIN"/>
    <property type="match status" value="1"/>
</dbReference>
<dbReference type="EMBL" id="UINC01006698">
    <property type="protein sequence ID" value="SVA29100.1"/>
    <property type="molecule type" value="Genomic_DNA"/>
</dbReference>
<dbReference type="Pfam" id="PF13618">
    <property type="entry name" value="Gluconate_2-dh3"/>
    <property type="match status" value="1"/>
</dbReference>
<feature type="non-terminal residue" evidence="1">
    <location>
        <position position="183"/>
    </location>
</feature>
<feature type="non-terminal residue" evidence="1">
    <location>
        <position position="1"/>
    </location>
</feature>
<protein>
    <recommendedName>
        <fullName evidence="2">Gluconate 2-dehydrogenase subunit 3 family protein</fullName>
    </recommendedName>
</protein>